<evidence type="ECO:0000313" key="1">
    <source>
        <dbReference type="EMBL" id="KAI3741278.1"/>
    </source>
</evidence>
<protein>
    <submittedName>
        <fullName evidence="1">Uncharacterized protein</fullName>
    </submittedName>
</protein>
<organism evidence="1 2">
    <name type="scientific">Smallanthus sonchifolius</name>
    <dbReference type="NCBI Taxonomy" id="185202"/>
    <lineage>
        <taxon>Eukaryota</taxon>
        <taxon>Viridiplantae</taxon>
        <taxon>Streptophyta</taxon>
        <taxon>Embryophyta</taxon>
        <taxon>Tracheophyta</taxon>
        <taxon>Spermatophyta</taxon>
        <taxon>Magnoliopsida</taxon>
        <taxon>eudicotyledons</taxon>
        <taxon>Gunneridae</taxon>
        <taxon>Pentapetalae</taxon>
        <taxon>asterids</taxon>
        <taxon>campanulids</taxon>
        <taxon>Asterales</taxon>
        <taxon>Asteraceae</taxon>
        <taxon>Asteroideae</taxon>
        <taxon>Heliantheae alliance</taxon>
        <taxon>Millerieae</taxon>
        <taxon>Smallanthus</taxon>
    </lineage>
</organism>
<proteinExistence type="predicted"/>
<reference evidence="2" key="1">
    <citation type="journal article" date="2022" name="Mol. Ecol. Resour.">
        <title>The genomes of chicory, endive, great burdock and yacon provide insights into Asteraceae palaeo-polyploidization history and plant inulin production.</title>
        <authorList>
            <person name="Fan W."/>
            <person name="Wang S."/>
            <person name="Wang H."/>
            <person name="Wang A."/>
            <person name="Jiang F."/>
            <person name="Liu H."/>
            <person name="Zhao H."/>
            <person name="Xu D."/>
            <person name="Zhang Y."/>
        </authorList>
    </citation>
    <scope>NUCLEOTIDE SEQUENCE [LARGE SCALE GENOMIC DNA]</scope>
    <source>
        <strain evidence="2">cv. Yunnan</strain>
    </source>
</reference>
<dbReference type="EMBL" id="CM042037">
    <property type="protein sequence ID" value="KAI3741278.1"/>
    <property type="molecule type" value="Genomic_DNA"/>
</dbReference>
<keyword evidence="2" id="KW-1185">Reference proteome</keyword>
<name>A0ACB9D3T7_9ASTR</name>
<evidence type="ECO:0000313" key="2">
    <source>
        <dbReference type="Proteomes" id="UP001056120"/>
    </source>
</evidence>
<sequence length="208" mass="23398">MMSSGCVERLDEGNPDEGAVMSLMGTNVPDRDVQILANLARCRVGYIPFSYLVLVVGANMNLAKNWKPVIDSFEARLSVWKAKKLSIGGRVVLIQSVLDSLPVYFFSLFKAPYKVINILEKNRRNFLWGCSGESRKINRVSWEKICAAKSDWGLGLGSLKVLNISLLTKWWWRFNTDACFFWKAVILNIHGNSHGAALIPGRRNFTSV</sequence>
<gene>
    <name evidence="1" type="ORF">L1987_58949</name>
</gene>
<accession>A0ACB9D3T7</accession>
<comment type="caution">
    <text evidence="1">The sequence shown here is derived from an EMBL/GenBank/DDBJ whole genome shotgun (WGS) entry which is preliminary data.</text>
</comment>
<reference evidence="1 2" key="2">
    <citation type="journal article" date="2022" name="Mol. Ecol. Resour.">
        <title>The genomes of chicory, endive, great burdock and yacon provide insights into Asteraceae paleo-polyploidization history and plant inulin production.</title>
        <authorList>
            <person name="Fan W."/>
            <person name="Wang S."/>
            <person name="Wang H."/>
            <person name="Wang A."/>
            <person name="Jiang F."/>
            <person name="Liu H."/>
            <person name="Zhao H."/>
            <person name="Xu D."/>
            <person name="Zhang Y."/>
        </authorList>
    </citation>
    <scope>NUCLEOTIDE SEQUENCE [LARGE SCALE GENOMIC DNA]</scope>
    <source>
        <strain evidence="2">cv. Yunnan</strain>
        <tissue evidence="1">Leaves</tissue>
    </source>
</reference>
<dbReference type="Proteomes" id="UP001056120">
    <property type="component" value="Linkage Group LG20"/>
</dbReference>